<dbReference type="Proteomes" id="UP000092555">
    <property type="component" value="Unassembled WGS sequence"/>
</dbReference>
<sequence length="268" mass="29099">MIGLRVISHRPARLITPRASFSTSACRFEQIKKPSLKKRTDSSVEFKRSHGPTKPAPNPKLDISAEIYTIPNMLTISRIATTPFIGYFLATGQSFPAIAIFTYSCVTDFADGFIARKYNMKSVLGSVLDPAADKFLMTTCTVALAIPGVMPLYAATAIVGRDVILSFVSFYIRYRSLPPPVTLRRFLDLSISTHTVHPNFLGKANTALQMLYIGGLVLKPAIESLCLLDLSGSFDWFGMAVAASTVCSGLSYVVGKNSFKSIGKSGAH</sequence>
<gene>
    <name evidence="12" type="ORF">METBIDRAFT_78106</name>
</gene>
<dbReference type="GO" id="GO:0032049">
    <property type="term" value="P:cardiolipin biosynthetic process"/>
    <property type="evidence" value="ECO:0007669"/>
    <property type="project" value="TreeGrafter"/>
</dbReference>
<dbReference type="GO" id="GO:0016020">
    <property type="term" value="C:membrane"/>
    <property type="evidence" value="ECO:0007669"/>
    <property type="project" value="UniProtKB-SubCell"/>
</dbReference>
<dbReference type="InterPro" id="IPR048254">
    <property type="entry name" value="CDP_ALCOHOL_P_TRANSF_CS"/>
</dbReference>
<protein>
    <recommendedName>
        <fullName evidence="14">CDP-diacylglycerol--glycerol-3-phosphate 3-phosphatidyltransferase</fullName>
    </recommendedName>
</protein>
<dbReference type="PROSITE" id="PS00379">
    <property type="entry name" value="CDP_ALCOHOL_P_TRANSF"/>
    <property type="match status" value="1"/>
</dbReference>
<comment type="subcellular location">
    <subcellularLocation>
        <location evidence="1">Membrane</location>
        <topology evidence="1">Multi-pass membrane protein</topology>
    </subcellularLocation>
</comment>
<proteinExistence type="inferred from homology"/>
<keyword evidence="5" id="KW-1133">Transmembrane helix</keyword>
<dbReference type="AlphaFoldDB" id="A0A1A0HAG8"/>
<name>A0A1A0HAG8_9ASCO</name>
<evidence type="ECO:0000256" key="10">
    <source>
        <dbReference type="RuleBase" id="RU003750"/>
    </source>
</evidence>
<evidence type="ECO:0000256" key="9">
    <source>
        <dbReference type="ARBA" id="ARBA00023264"/>
    </source>
</evidence>
<evidence type="ECO:0000256" key="5">
    <source>
        <dbReference type="ARBA" id="ARBA00022989"/>
    </source>
</evidence>
<evidence type="ECO:0000256" key="1">
    <source>
        <dbReference type="ARBA" id="ARBA00004141"/>
    </source>
</evidence>
<dbReference type="GO" id="GO:0006873">
    <property type="term" value="P:intracellular monoatomic ion homeostasis"/>
    <property type="evidence" value="ECO:0007669"/>
    <property type="project" value="EnsemblFungi"/>
</dbReference>
<dbReference type="OrthoDB" id="10020554at2759"/>
<dbReference type="PANTHER" id="PTHR14269:SF60">
    <property type="entry name" value="CARDIOLIPIN SYNTHASE (CMP-FORMING)"/>
    <property type="match status" value="1"/>
</dbReference>
<dbReference type="GO" id="GO:0007006">
    <property type="term" value="P:mitochondrial membrane organization"/>
    <property type="evidence" value="ECO:0007669"/>
    <property type="project" value="EnsemblFungi"/>
</dbReference>
<dbReference type="GO" id="GO:0043337">
    <property type="term" value="F:cardiolipin synthase (CMP-forming)"/>
    <property type="evidence" value="ECO:0007669"/>
    <property type="project" value="EnsemblFungi"/>
</dbReference>
<evidence type="ECO:0000313" key="13">
    <source>
        <dbReference type="Proteomes" id="UP000092555"/>
    </source>
</evidence>
<organism evidence="12 13">
    <name type="scientific">Metschnikowia bicuspidata var. bicuspidata NRRL YB-4993</name>
    <dbReference type="NCBI Taxonomy" id="869754"/>
    <lineage>
        <taxon>Eukaryota</taxon>
        <taxon>Fungi</taxon>
        <taxon>Dikarya</taxon>
        <taxon>Ascomycota</taxon>
        <taxon>Saccharomycotina</taxon>
        <taxon>Pichiomycetes</taxon>
        <taxon>Metschnikowiaceae</taxon>
        <taxon>Metschnikowia</taxon>
    </lineage>
</organism>
<feature type="compositionally biased region" description="Basic and acidic residues" evidence="11">
    <location>
        <begin position="39"/>
        <end position="48"/>
    </location>
</feature>
<dbReference type="InterPro" id="IPR043130">
    <property type="entry name" value="CDP-OH_PTrfase_TM_dom"/>
</dbReference>
<evidence type="ECO:0000256" key="11">
    <source>
        <dbReference type="SAM" id="MobiDB-lite"/>
    </source>
</evidence>
<comment type="caution">
    <text evidence="12">The sequence shown here is derived from an EMBL/GenBank/DDBJ whole genome shotgun (WGS) entry which is preliminary data.</text>
</comment>
<dbReference type="GO" id="GO:0006612">
    <property type="term" value="P:protein targeting to membrane"/>
    <property type="evidence" value="ECO:0007669"/>
    <property type="project" value="EnsemblFungi"/>
</dbReference>
<dbReference type="GeneID" id="30031796"/>
<reference evidence="12 13" key="1">
    <citation type="submission" date="2016-05" db="EMBL/GenBank/DDBJ databases">
        <title>Comparative genomics of biotechnologically important yeasts.</title>
        <authorList>
            <consortium name="DOE Joint Genome Institute"/>
            <person name="Riley R."/>
            <person name="Haridas S."/>
            <person name="Wolfe K.H."/>
            <person name="Lopes M.R."/>
            <person name="Hittinger C.T."/>
            <person name="Goker M."/>
            <person name="Salamov A."/>
            <person name="Wisecaver J."/>
            <person name="Long T.M."/>
            <person name="Aerts A.L."/>
            <person name="Barry K."/>
            <person name="Choi C."/>
            <person name="Clum A."/>
            <person name="Coughlan A.Y."/>
            <person name="Deshpande S."/>
            <person name="Douglass A.P."/>
            <person name="Hanson S.J."/>
            <person name="Klenk H.-P."/>
            <person name="LaButti K."/>
            <person name="Lapidus A."/>
            <person name="Lindquist E."/>
            <person name="Lipzen A."/>
            <person name="Meier-kolthoff J.P."/>
            <person name="Ohm R.A."/>
            <person name="Otillar R.P."/>
            <person name="Pangilinan J."/>
            <person name="Peng Y."/>
            <person name="Rokas A."/>
            <person name="Rosa C.A."/>
            <person name="Scheuner C."/>
            <person name="Sibirny A.A."/>
            <person name="Slot J.C."/>
            <person name="Stielow J.B."/>
            <person name="Sun H."/>
            <person name="Kurtzman C.P."/>
            <person name="Blackwell M."/>
            <person name="Grigoriev I.V."/>
            <person name="Jeffries T.W."/>
        </authorList>
    </citation>
    <scope>NUCLEOTIDE SEQUENCE [LARGE SCALE GENOMIC DNA]</scope>
    <source>
        <strain evidence="12 13">NRRL YB-4993</strain>
    </source>
</reference>
<keyword evidence="2" id="KW-0444">Lipid biosynthesis</keyword>
<keyword evidence="7" id="KW-0472">Membrane</keyword>
<dbReference type="InterPro" id="IPR000462">
    <property type="entry name" value="CDP-OH_P_trans"/>
</dbReference>
<dbReference type="STRING" id="869754.A0A1A0HAG8"/>
<keyword evidence="9" id="KW-1208">Phospholipid metabolism</keyword>
<dbReference type="Gene3D" id="1.20.120.1760">
    <property type="match status" value="1"/>
</dbReference>
<dbReference type="RefSeq" id="XP_018711516.1">
    <property type="nucleotide sequence ID" value="XM_018858820.1"/>
</dbReference>
<keyword evidence="4" id="KW-0812">Transmembrane</keyword>
<dbReference type="Pfam" id="PF01066">
    <property type="entry name" value="CDP-OH_P_transf"/>
    <property type="match status" value="1"/>
</dbReference>
<keyword evidence="8" id="KW-0594">Phospholipid biosynthesis</keyword>
<evidence type="ECO:0008006" key="14">
    <source>
        <dbReference type="Google" id="ProtNLM"/>
    </source>
</evidence>
<accession>A0A1A0HAG8</accession>
<evidence type="ECO:0000256" key="2">
    <source>
        <dbReference type="ARBA" id="ARBA00022516"/>
    </source>
</evidence>
<evidence type="ECO:0000256" key="6">
    <source>
        <dbReference type="ARBA" id="ARBA00023098"/>
    </source>
</evidence>
<keyword evidence="13" id="KW-1185">Reference proteome</keyword>
<dbReference type="PANTHER" id="PTHR14269">
    <property type="entry name" value="CDP-DIACYLGLYCEROL--GLYCEROL-3-PHOSPHATE 3-PHOSPHATIDYLTRANSFERASE-RELATED"/>
    <property type="match status" value="1"/>
</dbReference>
<evidence type="ECO:0000256" key="3">
    <source>
        <dbReference type="ARBA" id="ARBA00022679"/>
    </source>
</evidence>
<keyword evidence="6" id="KW-0443">Lipid metabolism</keyword>
<comment type="similarity">
    <text evidence="10">Belongs to the CDP-alcohol phosphatidyltransferase class-I family.</text>
</comment>
<evidence type="ECO:0000256" key="4">
    <source>
        <dbReference type="ARBA" id="ARBA00022692"/>
    </source>
</evidence>
<dbReference type="GO" id="GO:0005739">
    <property type="term" value="C:mitochondrion"/>
    <property type="evidence" value="ECO:0007669"/>
    <property type="project" value="TreeGrafter"/>
</dbReference>
<evidence type="ECO:0000313" key="12">
    <source>
        <dbReference type="EMBL" id="OBA21006.1"/>
    </source>
</evidence>
<dbReference type="EMBL" id="LXTC01000003">
    <property type="protein sequence ID" value="OBA21006.1"/>
    <property type="molecule type" value="Genomic_DNA"/>
</dbReference>
<evidence type="ECO:0000256" key="7">
    <source>
        <dbReference type="ARBA" id="ARBA00023136"/>
    </source>
</evidence>
<feature type="region of interest" description="Disordered" evidence="11">
    <location>
        <begin position="39"/>
        <end position="58"/>
    </location>
</feature>
<dbReference type="InterPro" id="IPR050324">
    <property type="entry name" value="CDP-alcohol_PTase-I"/>
</dbReference>
<evidence type="ECO:0000256" key="8">
    <source>
        <dbReference type="ARBA" id="ARBA00023209"/>
    </source>
</evidence>
<keyword evidence="3 10" id="KW-0808">Transferase</keyword>